<evidence type="ECO:0000256" key="5">
    <source>
        <dbReference type="HAMAP-Rule" id="MF_01334"/>
    </source>
</evidence>
<dbReference type="Gene3D" id="2.170.120.20">
    <property type="entry name" value="Ribosomal protein L25, beta domain"/>
    <property type="match status" value="1"/>
</dbReference>
<dbReference type="Pfam" id="PF14693">
    <property type="entry name" value="Ribosomal_TL5_C"/>
    <property type="match status" value="1"/>
</dbReference>
<dbReference type="InterPro" id="IPR037121">
    <property type="entry name" value="Ribosomal_bL25_C"/>
</dbReference>
<dbReference type="NCBIfam" id="NF004131">
    <property type="entry name" value="PRK05618.2-1"/>
    <property type="match status" value="1"/>
</dbReference>
<dbReference type="InterPro" id="IPR020930">
    <property type="entry name" value="Ribosomal_uL5_bac-type"/>
</dbReference>
<dbReference type="CDD" id="cd00495">
    <property type="entry name" value="Ribosomal_L25_TL5_CTC"/>
    <property type="match status" value="1"/>
</dbReference>
<keyword evidence="3 5" id="KW-0689">Ribosomal protein</keyword>
<evidence type="ECO:0000313" key="9">
    <source>
        <dbReference type="Proteomes" id="UP001432014"/>
    </source>
</evidence>
<evidence type="ECO:0000256" key="2">
    <source>
        <dbReference type="ARBA" id="ARBA00022884"/>
    </source>
</evidence>
<dbReference type="HAMAP" id="MF_01334">
    <property type="entry name" value="Ribosomal_bL25_CTC"/>
    <property type="match status" value="1"/>
</dbReference>
<dbReference type="PANTHER" id="PTHR33284:SF1">
    <property type="entry name" value="RIBOSOMAL PROTEIN L25_GLN-TRNA SYNTHETASE, ANTI-CODON-BINDING DOMAIN-CONTAINING PROTEIN"/>
    <property type="match status" value="1"/>
</dbReference>
<keyword evidence="1 5" id="KW-0699">rRNA-binding</keyword>
<name>A0ABZ1W8Q0_9ACTN</name>
<organism evidence="8 9">
    <name type="scientific">Kitasatospora herbaricolor</name>
    <dbReference type="NCBI Taxonomy" id="68217"/>
    <lineage>
        <taxon>Bacteria</taxon>
        <taxon>Bacillati</taxon>
        <taxon>Actinomycetota</taxon>
        <taxon>Actinomycetes</taxon>
        <taxon>Kitasatosporales</taxon>
        <taxon>Streptomycetaceae</taxon>
        <taxon>Kitasatospora</taxon>
    </lineage>
</organism>
<dbReference type="RefSeq" id="WP_191291140.1">
    <property type="nucleotide sequence ID" value="NZ_CP108460.1"/>
</dbReference>
<comment type="function">
    <text evidence="5">This is one of the proteins that binds to the 5S RNA in the ribosome where it forms part of the central protuberance.</text>
</comment>
<dbReference type="Proteomes" id="UP001432014">
    <property type="component" value="Chromosome"/>
</dbReference>
<evidence type="ECO:0000259" key="6">
    <source>
        <dbReference type="Pfam" id="PF01386"/>
    </source>
</evidence>
<dbReference type="SUPFAM" id="SSF50715">
    <property type="entry name" value="Ribosomal protein L25-like"/>
    <property type="match status" value="1"/>
</dbReference>
<accession>A0ABZ1W8Q0</accession>
<evidence type="ECO:0000256" key="1">
    <source>
        <dbReference type="ARBA" id="ARBA00022730"/>
    </source>
</evidence>
<dbReference type="InterPro" id="IPR020057">
    <property type="entry name" value="Ribosomal_bL25_b-dom"/>
</dbReference>
<dbReference type="Pfam" id="PF01386">
    <property type="entry name" value="Ribosomal_L25p"/>
    <property type="match status" value="1"/>
</dbReference>
<evidence type="ECO:0000256" key="3">
    <source>
        <dbReference type="ARBA" id="ARBA00022980"/>
    </source>
</evidence>
<feature type="domain" description="Large ribosomal subunit protein bL25 L25" evidence="6">
    <location>
        <begin position="6"/>
        <end position="90"/>
    </location>
</feature>
<dbReference type="InterPro" id="IPR029751">
    <property type="entry name" value="Ribosomal_L25_dom"/>
</dbReference>
<dbReference type="Gene3D" id="2.40.240.10">
    <property type="entry name" value="Ribosomal Protein L25, Chain P"/>
    <property type="match status" value="1"/>
</dbReference>
<feature type="domain" description="Large ribosomal subunit protein bL25 beta" evidence="7">
    <location>
        <begin position="98"/>
        <end position="177"/>
    </location>
</feature>
<dbReference type="EMBL" id="CP108482">
    <property type="protein sequence ID" value="WUS57153.1"/>
    <property type="molecule type" value="Genomic_DNA"/>
</dbReference>
<keyword evidence="2 5" id="KW-0694">RNA-binding</keyword>
<evidence type="ECO:0000259" key="7">
    <source>
        <dbReference type="Pfam" id="PF14693"/>
    </source>
</evidence>
<comment type="similarity">
    <text evidence="5">Belongs to the bacterial ribosomal protein bL25 family. CTC subfamily.</text>
</comment>
<keyword evidence="4 5" id="KW-0687">Ribonucleoprotein</keyword>
<dbReference type="InterPro" id="IPR020056">
    <property type="entry name" value="Rbsml_bL25/Gln-tRNA_synth_N"/>
</dbReference>
<keyword evidence="9" id="KW-1185">Reference proteome</keyword>
<proteinExistence type="inferred from homology"/>
<dbReference type="NCBIfam" id="TIGR00731">
    <property type="entry name" value="bL25_bact_ctc"/>
    <property type="match status" value="1"/>
</dbReference>
<dbReference type="InterPro" id="IPR001021">
    <property type="entry name" value="Ribosomal_bL25_long"/>
</dbReference>
<sequence length="196" mass="20416">MSEIRLDAETRTEFGKGAARRARRAGFVPGVVYGHGHAPVHLNLPGHALMMALKTPNALLVVPIEGKDEFVLPKAVQREAIKRSIEHVDLLLVKRGEKVTVEIPVIAEGELAPGGNLLEHVLNALPVEAEATHLPESVTVSVEGLEAGASITAGDITLPKGTTLAVEADTVVLQVIGAQASQADADAEAAEAAAEA</sequence>
<comment type="subunit">
    <text evidence="5">Part of the 50S ribosomal subunit; part of the 5S rRNA/L5/L18/L25 subcomplex. Contacts the 5S rRNA. Binds to the 5S rRNA independently of L5 and L18.</text>
</comment>
<reference evidence="8 9" key="1">
    <citation type="submission" date="2022-10" db="EMBL/GenBank/DDBJ databases">
        <title>The complete genomes of actinobacterial strains from the NBC collection.</title>
        <authorList>
            <person name="Joergensen T.S."/>
            <person name="Alvarez Arevalo M."/>
            <person name="Sterndorff E.B."/>
            <person name="Faurdal D."/>
            <person name="Vuksanovic O."/>
            <person name="Mourched A.-S."/>
            <person name="Charusanti P."/>
            <person name="Shaw S."/>
            <person name="Blin K."/>
            <person name="Weber T."/>
        </authorList>
    </citation>
    <scope>NUCLEOTIDE SEQUENCE [LARGE SCALE GENOMIC DNA]</scope>
    <source>
        <strain evidence="8 9">NBC_01247</strain>
    </source>
</reference>
<dbReference type="GO" id="GO:0005840">
    <property type="term" value="C:ribosome"/>
    <property type="evidence" value="ECO:0007669"/>
    <property type="project" value="UniProtKB-KW"/>
</dbReference>
<evidence type="ECO:0000313" key="8">
    <source>
        <dbReference type="EMBL" id="WUS57153.1"/>
    </source>
</evidence>
<dbReference type="PANTHER" id="PTHR33284">
    <property type="entry name" value="RIBOSOMAL PROTEIN L25/GLN-TRNA SYNTHETASE, ANTI-CODON-BINDING DOMAIN-CONTAINING PROTEIN"/>
    <property type="match status" value="1"/>
</dbReference>
<gene>
    <name evidence="5" type="primary">rplY</name>
    <name evidence="5" type="synonym">ctc</name>
    <name evidence="8" type="ORF">OG469_17545</name>
</gene>
<protein>
    <recommendedName>
        <fullName evidence="5">Large ribosomal subunit protein bL25</fullName>
    </recommendedName>
    <alternativeName>
        <fullName evidence="5">General stress protein CTC</fullName>
    </alternativeName>
</protein>
<dbReference type="InterPro" id="IPR011035">
    <property type="entry name" value="Ribosomal_bL25/Gln-tRNA_synth"/>
</dbReference>
<evidence type="ECO:0000256" key="4">
    <source>
        <dbReference type="ARBA" id="ARBA00023274"/>
    </source>
</evidence>